<comment type="caution">
    <text evidence="1">The sequence shown here is derived from an EMBL/GenBank/DDBJ whole genome shotgun (WGS) entry which is preliminary data.</text>
</comment>
<dbReference type="AlphaFoldDB" id="A0A5C7W777"/>
<proteinExistence type="predicted"/>
<sequence length="125" mass="14666">MKLARSQKGMSMLGWMLVLALVAFFASTAFKMFPHYMDYMALESMITKVETEPSLDISTVRDFYEHVEKGMTVNGIRDIKLEDAIEIKLENNEFLVHLKYEKREHLIENLDLVANFDKEFRIRAQ</sequence>
<evidence type="ECO:0000313" key="2">
    <source>
        <dbReference type="Proteomes" id="UP000321110"/>
    </source>
</evidence>
<gene>
    <name evidence="1" type="ORF">E6Q69_07530</name>
</gene>
<reference evidence="1 2" key="1">
    <citation type="submission" date="2018-09" db="EMBL/GenBank/DDBJ databases">
        <title>Metagenome Assembled Genomes from an Advanced Water Purification Facility.</title>
        <authorList>
            <person name="Stamps B.W."/>
            <person name="Spear J.R."/>
        </authorList>
    </citation>
    <scope>NUCLEOTIDE SEQUENCE [LARGE SCALE GENOMIC DNA]</scope>
    <source>
        <strain evidence="1">Bin_52_1</strain>
    </source>
</reference>
<dbReference type="Proteomes" id="UP000321110">
    <property type="component" value="Unassembled WGS sequence"/>
</dbReference>
<dbReference type="InterPro" id="IPR032314">
    <property type="entry name" value="DUF4845"/>
</dbReference>
<accession>A0A5C7W777</accession>
<dbReference type="EMBL" id="SSFO01000124">
    <property type="protein sequence ID" value="TXI33039.1"/>
    <property type="molecule type" value="Genomic_DNA"/>
</dbReference>
<dbReference type="Pfam" id="PF16137">
    <property type="entry name" value="DUF4845"/>
    <property type="match status" value="1"/>
</dbReference>
<protein>
    <submittedName>
        <fullName evidence="1">DUF4845 domain-containing protein</fullName>
    </submittedName>
</protein>
<organism evidence="1 2">
    <name type="scientific">Aquipseudomonas alcaligenes</name>
    <name type="common">Pseudomonas alcaligenes</name>
    <dbReference type="NCBI Taxonomy" id="43263"/>
    <lineage>
        <taxon>Bacteria</taxon>
        <taxon>Pseudomonadati</taxon>
        <taxon>Pseudomonadota</taxon>
        <taxon>Gammaproteobacteria</taxon>
        <taxon>Pseudomonadales</taxon>
        <taxon>Pseudomonadaceae</taxon>
        <taxon>Aquipseudomonas</taxon>
    </lineage>
</organism>
<name>A0A5C7W777_AQUAC</name>
<evidence type="ECO:0000313" key="1">
    <source>
        <dbReference type="EMBL" id="TXI33039.1"/>
    </source>
</evidence>